<dbReference type="Gene3D" id="3.40.309.10">
    <property type="entry name" value="Aldehyde Dehydrogenase, Chain A, domain 2"/>
    <property type="match status" value="1"/>
</dbReference>
<evidence type="ECO:0000259" key="3">
    <source>
        <dbReference type="Pfam" id="PF01575"/>
    </source>
</evidence>
<dbReference type="InterPro" id="IPR015590">
    <property type="entry name" value="Aldehyde_DH_dom"/>
</dbReference>
<accession>A0ABS3KP63</accession>
<dbReference type="InterPro" id="IPR002539">
    <property type="entry name" value="MaoC-like_dom"/>
</dbReference>
<evidence type="ECO:0000259" key="2">
    <source>
        <dbReference type="Pfam" id="PF00171"/>
    </source>
</evidence>
<dbReference type="Proteomes" id="UP001518989">
    <property type="component" value="Unassembled WGS sequence"/>
</dbReference>
<dbReference type="Gene3D" id="3.10.129.10">
    <property type="entry name" value="Hotdog Thioesterase"/>
    <property type="match status" value="1"/>
</dbReference>
<dbReference type="RefSeq" id="WP_207416758.1">
    <property type="nucleotide sequence ID" value="NZ_CP061177.1"/>
</dbReference>
<dbReference type="Gene3D" id="3.40.605.10">
    <property type="entry name" value="Aldehyde Dehydrogenase, Chain A, domain 1"/>
    <property type="match status" value="1"/>
</dbReference>
<keyword evidence="1" id="KW-0560">Oxidoreductase</keyword>
<protein>
    <submittedName>
        <fullName evidence="4">Phenylacetic acid degradation bifunctional protein PaaZ</fullName>
    </submittedName>
</protein>
<dbReference type="SUPFAM" id="SSF54637">
    <property type="entry name" value="Thioesterase/thiol ester dehydrase-isomerase"/>
    <property type="match status" value="1"/>
</dbReference>
<dbReference type="PANTHER" id="PTHR43111:SF1">
    <property type="entry name" value="ALDEHYDE DEHYDROGENASE B-RELATED"/>
    <property type="match status" value="1"/>
</dbReference>
<keyword evidence="5" id="KW-1185">Reference proteome</keyword>
<dbReference type="SUPFAM" id="SSF53720">
    <property type="entry name" value="ALDH-like"/>
    <property type="match status" value="1"/>
</dbReference>
<dbReference type="EMBL" id="JACTNG010000004">
    <property type="protein sequence ID" value="MBO1079230.1"/>
    <property type="molecule type" value="Genomic_DNA"/>
</dbReference>
<dbReference type="CDD" id="cd07128">
    <property type="entry name" value="ALDH_MaoC-N"/>
    <property type="match status" value="1"/>
</dbReference>
<evidence type="ECO:0000256" key="1">
    <source>
        <dbReference type="ARBA" id="ARBA00023002"/>
    </source>
</evidence>
<comment type="caution">
    <text evidence="4">The sequence shown here is derived from an EMBL/GenBank/DDBJ whole genome shotgun (WGS) entry which is preliminary data.</text>
</comment>
<gene>
    <name evidence="4" type="primary">paaZ</name>
    <name evidence="4" type="ORF">IAI61_09325</name>
</gene>
<dbReference type="InterPro" id="IPR016163">
    <property type="entry name" value="Ald_DH_C"/>
</dbReference>
<proteinExistence type="predicted"/>
<dbReference type="InterPro" id="IPR011966">
    <property type="entry name" value="PaaN-DH"/>
</dbReference>
<organism evidence="4 5">
    <name type="scientific">Roseomonas haemaphysalidis</name>
    <dbReference type="NCBI Taxonomy" id="2768162"/>
    <lineage>
        <taxon>Bacteria</taxon>
        <taxon>Pseudomonadati</taxon>
        <taxon>Pseudomonadota</taxon>
        <taxon>Alphaproteobacteria</taxon>
        <taxon>Acetobacterales</taxon>
        <taxon>Roseomonadaceae</taxon>
        <taxon>Roseomonas</taxon>
    </lineage>
</organism>
<name>A0ABS3KP63_9PROT</name>
<reference evidence="4 5" key="1">
    <citation type="submission" date="2020-09" db="EMBL/GenBank/DDBJ databases">
        <title>Roseomonas.</title>
        <authorList>
            <person name="Zhu W."/>
        </authorList>
    </citation>
    <scope>NUCLEOTIDE SEQUENCE [LARGE SCALE GENOMIC DNA]</scope>
    <source>
        <strain evidence="4 5">573</strain>
    </source>
</reference>
<dbReference type="InterPro" id="IPR016161">
    <property type="entry name" value="Ald_DH/histidinol_DH"/>
</dbReference>
<dbReference type="NCBIfam" id="TIGR02278">
    <property type="entry name" value="PaaN-DH"/>
    <property type="match status" value="1"/>
</dbReference>
<dbReference type="Pfam" id="PF00171">
    <property type="entry name" value="Aldedh"/>
    <property type="match status" value="1"/>
</dbReference>
<dbReference type="NCBIfam" id="NF008868">
    <property type="entry name" value="PRK11903.1"/>
    <property type="match status" value="1"/>
</dbReference>
<sequence>MALTLQSFAEGHWVPAGADAVDIPSAVDGRVVATASSTGLDFAAMARFARMVGGPALRAMTFHQRAELLKRLAVHLTERKEALYELSFDTGATRRDSWIDIDGGIGTLFAYASRGRKELPSERFILDGAFEPLSRQGSFVGAHILSPLHGVAVHVNAFNFPCWGLLEKLAPALLAGMPVISKPATSTAYVAHAMVAMIVESGILPPGALQFVAGSTGDLLDHLTGQDVVSFTGSAATSGKLRDHPAVSRNAVRFIAERDSLNAAILGSDAAPESPEFDLFVKEVAREMTAKAGQKCTAIRRVIVPRAQVQAVRDALAARLARQRIGNPRDEAVTMGPLSSQGQRRDVRAQVAELARDAEIVFGDPARVEVSGANAERGAFLSPLLLHCADPIRAERVHHVEAFGPVATLLPYDDLDQAVMLAQRGEGSLVASAFSYDPAVTEQLVMGLAPFHGRLYLLDRDSAKEGTGHGSPLPALVHGGPGRAGGGEEMGGMRGVHHYLQRTALQGSPAKLSALTRQWGAGAPTRTDGPHPFRRSFDELAIGDTVETPSRVITLGDIEHFAHFTGDTFYAHMDEEAAKANPFFPGRVAHGYLILSFAAGLFVDPAPGPLLANYGLERLRFLKPVSPGDSIRVRLTVKAKRLGRLPEYGEVRWDAEVFNQHDETVAQYDVLTMSARAP</sequence>
<feature type="domain" description="Aldehyde dehydrogenase" evidence="2">
    <location>
        <begin position="13"/>
        <end position="445"/>
    </location>
</feature>
<dbReference type="Pfam" id="PF01575">
    <property type="entry name" value="MaoC_dehydratas"/>
    <property type="match status" value="1"/>
</dbReference>
<dbReference type="PANTHER" id="PTHR43111">
    <property type="entry name" value="ALDEHYDE DEHYDROGENASE B-RELATED"/>
    <property type="match status" value="1"/>
</dbReference>
<evidence type="ECO:0000313" key="4">
    <source>
        <dbReference type="EMBL" id="MBO1079230.1"/>
    </source>
</evidence>
<evidence type="ECO:0000313" key="5">
    <source>
        <dbReference type="Proteomes" id="UP001518989"/>
    </source>
</evidence>
<dbReference type="InterPro" id="IPR016162">
    <property type="entry name" value="Ald_DH_N"/>
</dbReference>
<feature type="domain" description="MaoC-like" evidence="3">
    <location>
        <begin position="541"/>
        <end position="652"/>
    </location>
</feature>
<dbReference type="InterPro" id="IPR029069">
    <property type="entry name" value="HotDog_dom_sf"/>
</dbReference>